<evidence type="ECO:0000313" key="6">
    <source>
        <dbReference type="Proteomes" id="UP000680865"/>
    </source>
</evidence>
<keyword evidence="6" id="KW-1185">Reference proteome</keyword>
<dbReference type="CDD" id="cd00090">
    <property type="entry name" value="HTH_ARSR"/>
    <property type="match status" value="1"/>
</dbReference>
<keyword evidence="3" id="KW-0804">Transcription</keyword>
<dbReference type="NCBIfam" id="NF033788">
    <property type="entry name" value="HTH_metalloreg"/>
    <property type="match status" value="1"/>
</dbReference>
<dbReference type="Proteomes" id="UP000680865">
    <property type="component" value="Unassembled WGS sequence"/>
</dbReference>
<evidence type="ECO:0000259" key="4">
    <source>
        <dbReference type="PROSITE" id="PS50987"/>
    </source>
</evidence>
<protein>
    <submittedName>
        <fullName evidence="5">Transcriptional regulator</fullName>
    </submittedName>
</protein>
<organism evidence="5 6">
    <name type="scientific">Winogradskya consettensis</name>
    <dbReference type="NCBI Taxonomy" id="113560"/>
    <lineage>
        <taxon>Bacteria</taxon>
        <taxon>Bacillati</taxon>
        <taxon>Actinomycetota</taxon>
        <taxon>Actinomycetes</taxon>
        <taxon>Micromonosporales</taxon>
        <taxon>Micromonosporaceae</taxon>
        <taxon>Winogradskya</taxon>
    </lineage>
</organism>
<dbReference type="Gene3D" id="1.10.10.10">
    <property type="entry name" value="Winged helix-like DNA-binding domain superfamily/Winged helix DNA-binding domain"/>
    <property type="match status" value="1"/>
</dbReference>
<feature type="domain" description="HTH arsR-type" evidence="4">
    <location>
        <begin position="245"/>
        <end position="337"/>
    </location>
</feature>
<dbReference type="PANTHER" id="PTHR33154">
    <property type="entry name" value="TRANSCRIPTIONAL REGULATOR, ARSR FAMILY"/>
    <property type="match status" value="1"/>
</dbReference>
<dbReference type="PANTHER" id="PTHR33154:SF33">
    <property type="entry name" value="TRANSCRIPTIONAL REPRESSOR SDPR"/>
    <property type="match status" value="1"/>
</dbReference>
<dbReference type="InterPro" id="IPR011991">
    <property type="entry name" value="ArsR-like_HTH"/>
</dbReference>
<reference evidence="5" key="1">
    <citation type="submission" date="2021-03" db="EMBL/GenBank/DDBJ databases">
        <title>Whole genome shotgun sequence of Actinoplanes consettensis NBRC 14913.</title>
        <authorList>
            <person name="Komaki H."/>
            <person name="Tamura T."/>
        </authorList>
    </citation>
    <scope>NUCLEOTIDE SEQUENCE</scope>
    <source>
        <strain evidence="5">NBRC 14913</strain>
    </source>
</reference>
<accession>A0A919SES4</accession>
<dbReference type="AlphaFoldDB" id="A0A919SES4"/>
<dbReference type="SMART" id="SM00418">
    <property type="entry name" value="HTH_ARSR"/>
    <property type="match status" value="1"/>
</dbReference>
<dbReference type="GO" id="GO:0003700">
    <property type="term" value="F:DNA-binding transcription factor activity"/>
    <property type="evidence" value="ECO:0007669"/>
    <property type="project" value="InterPro"/>
</dbReference>
<evidence type="ECO:0000313" key="5">
    <source>
        <dbReference type="EMBL" id="GIM70516.1"/>
    </source>
</evidence>
<name>A0A919SES4_9ACTN</name>
<dbReference type="SUPFAM" id="SSF46785">
    <property type="entry name" value="Winged helix' DNA-binding domain"/>
    <property type="match status" value="1"/>
</dbReference>
<keyword evidence="2" id="KW-0238">DNA-binding</keyword>
<dbReference type="PRINTS" id="PR00778">
    <property type="entry name" value="HTHARSR"/>
</dbReference>
<keyword evidence="1" id="KW-0805">Transcription regulation</keyword>
<gene>
    <name evidence="5" type="ORF">Aco04nite_20690</name>
</gene>
<dbReference type="Pfam" id="PF19361">
    <property type="entry name" value="DUF5937"/>
    <property type="match status" value="1"/>
</dbReference>
<sequence>MRHMALTIDITGLAPQRLTIAPSPLAELAAMLHVRAPQTRVSAAFADRLLDAEFLWRSSRADFLLPADPRPTLEAELDRIDQLPDGVYVASALVTTCGSSRLSFGAPAPDRLVELMAARGPRQAAFAARLLSDPSGARAHVRRILEDCATEFFDAAWQGIRTTLAADARHKSDLHARHGLSAALAAMSPALALHGTRITLDKLQNDSTTAAHGLTFVPTVFGHPHLLAVYAPSWQPVVQYPITPAPAAAPGLVRRRLDAFAHPVRLQLCRSLARAPRTTTELAEALRLTAPEVSRHLATLRAAGLLHSTRTGRYTSHRLDLTATAALGTDLIAVLLR</sequence>
<dbReference type="GO" id="GO:0003677">
    <property type="term" value="F:DNA binding"/>
    <property type="evidence" value="ECO:0007669"/>
    <property type="project" value="UniProtKB-KW"/>
</dbReference>
<dbReference type="InterPro" id="IPR045981">
    <property type="entry name" value="DUF5937"/>
</dbReference>
<dbReference type="Pfam" id="PF12840">
    <property type="entry name" value="HTH_20"/>
    <property type="match status" value="1"/>
</dbReference>
<dbReference type="EMBL" id="BOQP01000008">
    <property type="protein sequence ID" value="GIM70516.1"/>
    <property type="molecule type" value="Genomic_DNA"/>
</dbReference>
<dbReference type="InterPro" id="IPR036390">
    <property type="entry name" value="WH_DNA-bd_sf"/>
</dbReference>
<dbReference type="PROSITE" id="PS50987">
    <property type="entry name" value="HTH_ARSR_2"/>
    <property type="match status" value="1"/>
</dbReference>
<evidence type="ECO:0000256" key="3">
    <source>
        <dbReference type="ARBA" id="ARBA00023163"/>
    </source>
</evidence>
<evidence type="ECO:0000256" key="1">
    <source>
        <dbReference type="ARBA" id="ARBA00023015"/>
    </source>
</evidence>
<dbReference type="InterPro" id="IPR051081">
    <property type="entry name" value="HTH_MetalResp_TranReg"/>
</dbReference>
<evidence type="ECO:0000256" key="2">
    <source>
        <dbReference type="ARBA" id="ARBA00023125"/>
    </source>
</evidence>
<dbReference type="InterPro" id="IPR036388">
    <property type="entry name" value="WH-like_DNA-bd_sf"/>
</dbReference>
<dbReference type="InterPro" id="IPR001845">
    <property type="entry name" value="HTH_ArsR_DNA-bd_dom"/>
</dbReference>
<comment type="caution">
    <text evidence="5">The sequence shown here is derived from an EMBL/GenBank/DDBJ whole genome shotgun (WGS) entry which is preliminary data.</text>
</comment>
<proteinExistence type="predicted"/>